<keyword evidence="2" id="KW-0238">DNA-binding</keyword>
<proteinExistence type="predicted"/>
<evidence type="ECO:0000259" key="4">
    <source>
        <dbReference type="PROSITE" id="PS50956"/>
    </source>
</evidence>
<dbReference type="EMBL" id="CP012661">
    <property type="protein sequence ID" value="AMY69935.1"/>
    <property type="molecule type" value="Genomic_DNA"/>
</dbReference>
<dbReference type="GO" id="GO:0043200">
    <property type="term" value="P:response to amino acid"/>
    <property type="evidence" value="ECO:0007669"/>
    <property type="project" value="TreeGrafter"/>
</dbReference>
<accession>A0A159Z461</accession>
<dbReference type="PANTHER" id="PTHR30154">
    <property type="entry name" value="LEUCINE-RESPONSIVE REGULATORY PROTEIN"/>
    <property type="match status" value="1"/>
</dbReference>
<dbReference type="Proteomes" id="UP000076128">
    <property type="component" value="Chromosome"/>
</dbReference>
<dbReference type="STRING" id="1335048.AKL17_2696"/>
<reference evidence="5 6" key="1">
    <citation type="submission" date="2015-09" db="EMBL/GenBank/DDBJ databases">
        <title>Complete genome sequence of Defluviimonas alba cai42t isolated from an oilfield in Xinjiang.</title>
        <authorList>
            <person name="Geng S."/>
            <person name="Pan X."/>
            <person name="Wu X."/>
        </authorList>
    </citation>
    <scope>NUCLEOTIDE SEQUENCE [LARGE SCALE GENOMIC DNA]</scope>
    <source>
        <strain evidence="6">cai42</strain>
    </source>
</reference>
<organism evidence="5 6">
    <name type="scientific">Frigidibacter mobilis</name>
    <dbReference type="NCBI Taxonomy" id="1335048"/>
    <lineage>
        <taxon>Bacteria</taxon>
        <taxon>Pseudomonadati</taxon>
        <taxon>Pseudomonadota</taxon>
        <taxon>Alphaproteobacteria</taxon>
        <taxon>Rhodobacterales</taxon>
        <taxon>Paracoccaceae</taxon>
        <taxon>Frigidibacter</taxon>
    </lineage>
</organism>
<evidence type="ECO:0000256" key="2">
    <source>
        <dbReference type="ARBA" id="ARBA00023125"/>
    </source>
</evidence>
<name>A0A159Z461_9RHOB</name>
<dbReference type="InterPro" id="IPR019885">
    <property type="entry name" value="Tscrpt_reg_HTH_AsnC-type_CS"/>
</dbReference>
<gene>
    <name evidence="5" type="ORF">AKL17_2696</name>
</gene>
<dbReference type="PROSITE" id="PS50956">
    <property type="entry name" value="HTH_ASNC_2"/>
    <property type="match status" value="1"/>
</dbReference>
<evidence type="ECO:0000313" key="5">
    <source>
        <dbReference type="EMBL" id="AMY69935.1"/>
    </source>
</evidence>
<dbReference type="Gene3D" id="1.10.10.10">
    <property type="entry name" value="Winged helix-like DNA-binding domain superfamily/Winged helix DNA-binding domain"/>
    <property type="match status" value="1"/>
</dbReference>
<dbReference type="InterPro" id="IPR011991">
    <property type="entry name" value="ArsR-like_HTH"/>
</dbReference>
<dbReference type="InterPro" id="IPR036388">
    <property type="entry name" value="WH-like_DNA-bd_sf"/>
</dbReference>
<dbReference type="PRINTS" id="PR00033">
    <property type="entry name" value="HTHASNC"/>
</dbReference>
<dbReference type="GO" id="GO:0006355">
    <property type="term" value="P:regulation of DNA-templated transcription"/>
    <property type="evidence" value="ECO:0007669"/>
    <property type="project" value="UniProtKB-ARBA"/>
</dbReference>
<evidence type="ECO:0000313" key="6">
    <source>
        <dbReference type="Proteomes" id="UP000076128"/>
    </source>
</evidence>
<evidence type="ECO:0000256" key="3">
    <source>
        <dbReference type="ARBA" id="ARBA00023163"/>
    </source>
</evidence>
<keyword evidence="3" id="KW-0804">Transcription</keyword>
<dbReference type="GO" id="GO:0005829">
    <property type="term" value="C:cytosol"/>
    <property type="evidence" value="ECO:0007669"/>
    <property type="project" value="TreeGrafter"/>
</dbReference>
<dbReference type="PROSITE" id="PS00519">
    <property type="entry name" value="HTH_ASNC_1"/>
    <property type="match status" value="1"/>
</dbReference>
<dbReference type="SUPFAM" id="SSF54909">
    <property type="entry name" value="Dimeric alpha+beta barrel"/>
    <property type="match status" value="1"/>
</dbReference>
<protein>
    <submittedName>
        <fullName evidence="5">AsnC family transcriptional regulator</fullName>
    </submittedName>
</protein>
<dbReference type="InterPro" id="IPR019888">
    <property type="entry name" value="Tscrpt_reg_AsnC-like"/>
</dbReference>
<dbReference type="InterPro" id="IPR011008">
    <property type="entry name" value="Dimeric_a/b-barrel"/>
</dbReference>
<dbReference type="Gene3D" id="3.30.70.920">
    <property type="match status" value="1"/>
</dbReference>
<sequence length="179" mass="19614">MSVAGAGEGSALPGPPRDIFTSKKMKMDLDDTDRALLRALSADATQSAGALGRRFGLSQPAAWRRIRRLEEAGILKGRRVVLNREALGFGVTVFLGIKLATKGRVSLEDFERAVTAIPEVQVVQHVLGLFDYRLRVVARDIADFERVLRRRIMTLPGVGQVEANVLLSEERRPGPLGQV</sequence>
<dbReference type="GO" id="GO:0043565">
    <property type="term" value="F:sequence-specific DNA binding"/>
    <property type="evidence" value="ECO:0007669"/>
    <property type="project" value="InterPro"/>
</dbReference>
<dbReference type="SMART" id="SM00344">
    <property type="entry name" value="HTH_ASNC"/>
    <property type="match status" value="1"/>
</dbReference>
<evidence type="ECO:0000256" key="1">
    <source>
        <dbReference type="ARBA" id="ARBA00023015"/>
    </source>
</evidence>
<dbReference type="PANTHER" id="PTHR30154:SF34">
    <property type="entry name" value="TRANSCRIPTIONAL REGULATOR AZLB"/>
    <property type="match status" value="1"/>
</dbReference>
<dbReference type="InterPro" id="IPR036390">
    <property type="entry name" value="WH_DNA-bd_sf"/>
</dbReference>
<keyword evidence="6" id="KW-1185">Reference proteome</keyword>
<feature type="domain" description="HTH asnC-type" evidence="4">
    <location>
        <begin position="29"/>
        <end position="90"/>
    </location>
</feature>
<dbReference type="KEGG" id="daa:AKL17_2696"/>
<keyword evidence="1" id="KW-0805">Transcription regulation</keyword>
<dbReference type="SUPFAM" id="SSF46785">
    <property type="entry name" value="Winged helix' DNA-binding domain"/>
    <property type="match status" value="1"/>
</dbReference>
<dbReference type="InterPro" id="IPR019887">
    <property type="entry name" value="Tscrpt_reg_AsnC/Lrp_C"/>
</dbReference>
<dbReference type="PATRIC" id="fig|1335048.3.peg.2808"/>
<dbReference type="Pfam" id="PF13404">
    <property type="entry name" value="HTH_AsnC-type"/>
    <property type="match status" value="1"/>
</dbReference>
<dbReference type="Pfam" id="PF01037">
    <property type="entry name" value="AsnC_trans_reg"/>
    <property type="match status" value="1"/>
</dbReference>
<dbReference type="CDD" id="cd00090">
    <property type="entry name" value="HTH_ARSR"/>
    <property type="match status" value="1"/>
</dbReference>
<dbReference type="InterPro" id="IPR000485">
    <property type="entry name" value="AsnC-type_HTH_dom"/>
</dbReference>
<dbReference type="AlphaFoldDB" id="A0A159Z461"/>